<dbReference type="EMBL" id="CAJVCH010548634">
    <property type="protein sequence ID" value="CAG7828738.1"/>
    <property type="molecule type" value="Genomic_DNA"/>
</dbReference>
<keyword evidence="2" id="KW-1185">Reference proteome</keyword>
<reference evidence="1" key="1">
    <citation type="submission" date="2021-06" db="EMBL/GenBank/DDBJ databases">
        <authorList>
            <person name="Hodson N. C."/>
            <person name="Mongue J. A."/>
            <person name="Jaron S. K."/>
        </authorList>
    </citation>
    <scope>NUCLEOTIDE SEQUENCE</scope>
</reference>
<feature type="non-terminal residue" evidence="1">
    <location>
        <position position="1"/>
    </location>
</feature>
<evidence type="ECO:0000313" key="1">
    <source>
        <dbReference type="EMBL" id="CAG7828738.1"/>
    </source>
</evidence>
<name>A0A8J2L4P6_9HEXA</name>
<comment type="caution">
    <text evidence="1">The sequence shown here is derived from an EMBL/GenBank/DDBJ whole genome shotgun (WGS) entry which is preliminary data.</text>
</comment>
<accession>A0A8J2L4P6</accession>
<sequence>NIFNYVDENVQQLEQLIPSETNSEILTSVKRLLIST</sequence>
<protein>
    <submittedName>
        <fullName evidence="1">Uncharacterized protein</fullName>
    </submittedName>
</protein>
<dbReference type="AlphaFoldDB" id="A0A8J2L4P6"/>
<evidence type="ECO:0000313" key="2">
    <source>
        <dbReference type="Proteomes" id="UP000708208"/>
    </source>
</evidence>
<gene>
    <name evidence="1" type="ORF">AFUS01_LOCUS38647</name>
</gene>
<organism evidence="1 2">
    <name type="scientific">Allacma fusca</name>
    <dbReference type="NCBI Taxonomy" id="39272"/>
    <lineage>
        <taxon>Eukaryota</taxon>
        <taxon>Metazoa</taxon>
        <taxon>Ecdysozoa</taxon>
        <taxon>Arthropoda</taxon>
        <taxon>Hexapoda</taxon>
        <taxon>Collembola</taxon>
        <taxon>Symphypleona</taxon>
        <taxon>Sminthuridae</taxon>
        <taxon>Allacma</taxon>
    </lineage>
</organism>
<dbReference type="Proteomes" id="UP000708208">
    <property type="component" value="Unassembled WGS sequence"/>
</dbReference>
<proteinExistence type="predicted"/>